<protein>
    <submittedName>
        <fullName evidence="1">Uncharacterized protein</fullName>
    </submittedName>
</protein>
<evidence type="ECO:0000313" key="1">
    <source>
        <dbReference type="EMBL" id="RGW37032.1"/>
    </source>
</evidence>
<reference evidence="1 2" key="1">
    <citation type="submission" date="2018-08" db="EMBL/GenBank/DDBJ databases">
        <title>A genome reference for cultivated species of the human gut microbiota.</title>
        <authorList>
            <person name="Zou Y."/>
            <person name="Xue W."/>
            <person name="Luo G."/>
        </authorList>
    </citation>
    <scope>NUCLEOTIDE SEQUENCE [LARGE SCALE GENOMIC DNA]</scope>
    <source>
        <strain evidence="1 2">AF12-8</strain>
    </source>
</reference>
<evidence type="ECO:0000313" key="2">
    <source>
        <dbReference type="Proteomes" id="UP000286581"/>
    </source>
</evidence>
<accession>A0A413BCL4</accession>
<gene>
    <name evidence="1" type="ORF">DWV78_14310</name>
</gene>
<proteinExistence type="predicted"/>
<sequence>MSIEFKDCFLHFLDRELLETQGAYNRVIEESISRDVRFILLNSPGDLILSASFLFESKYAYAIFEEFYNFFVEGKFVIAITYDSIIKMVSAKQEQYKGKASLFPNYFNNLWHVLAESGVMFVPKKENTTIYIANEMLDKLQVYNLIEEKSNIPYLQEVIEERGKMAITHHLFDPVYQKQGVSERDQDAVNTLITECYIRSYMEYFDATIPAGLICGIYTYDYLSNNAPLADISFWVKLYKQIGLYRFVCTCPTILLEMIIKSDEQLIFLHSIEVWVSSYEKKI</sequence>
<dbReference type="Proteomes" id="UP000286581">
    <property type="component" value="Unassembled WGS sequence"/>
</dbReference>
<dbReference type="EMBL" id="QSAE01000071">
    <property type="protein sequence ID" value="RGW37032.1"/>
    <property type="molecule type" value="Genomic_DNA"/>
</dbReference>
<comment type="caution">
    <text evidence="1">The sequence shown here is derived from an EMBL/GenBank/DDBJ whole genome shotgun (WGS) entry which is preliminary data.</text>
</comment>
<organism evidence="1 2">
    <name type="scientific">Agathobacter rectalis</name>
    <dbReference type="NCBI Taxonomy" id="39491"/>
    <lineage>
        <taxon>Bacteria</taxon>
        <taxon>Bacillati</taxon>
        <taxon>Bacillota</taxon>
        <taxon>Clostridia</taxon>
        <taxon>Lachnospirales</taxon>
        <taxon>Lachnospiraceae</taxon>
        <taxon>Agathobacter</taxon>
    </lineage>
</organism>
<dbReference type="AlphaFoldDB" id="A0A413BCL4"/>
<name>A0A413BCL4_9FIRM</name>